<dbReference type="InterPro" id="IPR049945">
    <property type="entry name" value="AAA_22"/>
</dbReference>
<evidence type="ECO:0000259" key="1">
    <source>
        <dbReference type="PROSITE" id="PS50043"/>
    </source>
</evidence>
<dbReference type="SUPFAM" id="SSF52540">
    <property type="entry name" value="P-loop containing nucleoside triphosphate hydrolases"/>
    <property type="match status" value="1"/>
</dbReference>
<sequence length="806" mass="88558">MTDANYVDLFHNSFGCVLNSLPHRQRRLSRARAGSARQHFTRSGEKLSDVFSYRVSTLTGRHAEVAELRRLLHEPGIRLLTVTGLAGVGKSRLVTEALATPEYHEIHTPTVDLSEVSSAMDTWRTVLAATAHPAAASRLGGAETREVLAALAADIIGEPVILVLDNCDRVAAEIAADVSELLARCPQLVIVATSRHALALYQECLLQVAPLAWHSAPGDCPSKTPPAIRLLRNSIGTRHRSATGCLDAALLGEIAAELGGVPMALELAASSIGRIGARRTLDRIISGQPLLPAPFVDTPLRHRTIRDCVEWGPRHLDDAATELLLHISLSSAVADLEDVLLLSGEHSELIEERLAMLVDHSLLDHTADGDGHYRYTMSGLTRTYCRQLLHADPERRERTRLFREQGLYRVAASIARMLEDPERRPAATVLIDRWLTDLRATIDQLIARDAPGRAVRMLSLLEDVWVERGLLTAAEASVASILHVDDSRAEDIALGVRCRAVLGRWALRSGRFRDAVALLEQAAADFHEDEPGLGHRLARQLAAAYHETGDHEQARAQLARARREPPTADSRTLIDIAEALTELAETSSAGHENWSDIRDRAMALPHRQDRLTVLNMLGRTLLRVNAPHRALETFHEALRTPRPAEHLLEMIGALEGCVSAYHAAGTEYSEQIHRLRAAARWIRDAYALPQPADPMFGISESRSETDDPAMTALDSVHDIDTAIAYALSAPLLSAADIDSPVSRLTKRQLEIAHLVAEGMTNRMIATRLGIAEWTVVNHLRQVMTKLDCPSRTHVALVIERETQQSA</sequence>
<dbReference type="SUPFAM" id="SSF48452">
    <property type="entry name" value="TPR-like"/>
    <property type="match status" value="1"/>
</dbReference>
<dbReference type="AlphaFoldDB" id="A0A6I3KVP7"/>
<keyword evidence="3" id="KW-1185">Reference proteome</keyword>
<dbReference type="PANTHER" id="PTHR47691">
    <property type="entry name" value="REGULATOR-RELATED"/>
    <property type="match status" value="1"/>
</dbReference>
<reference evidence="2 3" key="1">
    <citation type="submission" date="2019-11" db="EMBL/GenBank/DDBJ databases">
        <title>Nocardia sp. nov. CT2-14 isolated from soil.</title>
        <authorList>
            <person name="Kanchanasin P."/>
            <person name="Tanasupawat S."/>
            <person name="Yuki M."/>
            <person name="Kudo T."/>
        </authorList>
    </citation>
    <scope>NUCLEOTIDE SEQUENCE [LARGE SCALE GENOMIC DNA]</scope>
    <source>
        <strain evidence="2 3">CT2-14</strain>
    </source>
</reference>
<dbReference type="GO" id="GO:0006355">
    <property type="term" value="P:regulation of DNA-templated transcription"/>
    <property type="evidence" value="ECO:0007669"/>
    <property type="project" value="InterPro"/>
</dbReference>
<dbReference type="Pfam" id="PF00196">
    <property type="entry name" value="GerE"/>
    <property type="match status" value="1"/>
</dbReference>
<accession>A0A6I3KVP7</accession>
<dbReference type="Gene3D" id="1.10.10.10">
    <property type="entry name" value="Winged helix-like DNA-binding domain superfamily/Winged helix DNA-binding domain"/>
    <property type="match status" value="1"/>
</dbReference>
<dbReference type="InterPro" id="IPR027417">
    <property type="entry name" value="P-loop_NTPase"/>
</dbReference>
<dbReference type="PRINTS" id="PR00364">
    <property type="entry name" value="DISEASERSIST"/>
</dbReference>
<dbReference type="PRINTS" id="PR00038">
    <property type="entry name" value="HTHLUXR"/>
</dbReference>
<dbReference type="SUPFAM" id="SSF46894">
    <property type="entry name" value="C-terminal effector domain of the bipartite response regulators"/>
    <property type="match status" value="1"/>
</dbReference>
<organism evidence="2 3">
    <name type="scientific">Nocardia aurantiaca</name>
    <dbReference type="NCBI Taxonomy" id="2675850"/>
    <lineage>
        <taxon>Bacteria</taxon>
        <taxon>Bacillati</taxon>
        <taxon>Actinomycetota</taxon>
        <taxon>Actinomycetes</taxon>
        <taxon>Mycobacteriales</taxon>
        <taxon>Nocardiaceae</taxon>
        <taxon>Nocardia</taxon>
    </lineage>
</organism>
<dbReference type="EMBL" id="WMBB01000003">
    <property type="protein sequence ID" value="MTE12535.1"/>
    <property type="molecule type" value="Genomic_DNA"/>
</dbReference>
<dbReference type="Proteomes" id="UP000432464">
    <property type="component" value="Unassembled WGS sequence"/>
</dbReference>
<dbReference type="Pfam" id="PF25872">
    <property type="entry name" value="HTH_77"/>
    <property type="match status" value="1"/>
</dbReference>
<name>A0A6I3KVP7_9NOCA</name>
<dbReference type="SMART" id="SM00421">
    <property type="entry name" value="HTH_LUXR"/>
    <property type="match status" value="1"/>
</dbReference>
<dbReference type="InterPro" id="IPR016032">
    <property type="entry name" value="Sig_transdc_resp-reg_C-effctor"/>
</dbReference>
<dbReference type="InterPro" id="IPR000792">
    <property type="entry name" value="Tscrpt_reg_LuxR_C"/>
</dbReference>
<dbReference type="GO" id="GO:0016887">
    <property type="term" value="F:ATP hydrolysis activity"/>
    <property type="evidence" value="ECO:0007669"/>
    <property type="project" value="InterPro"/>
</dbReference>
<dbReference type="Gene3D" id="1.25.40.10">
    <property type="entry name" value="Tetratricopeptide repeat domain"/>
    <property type="match status" value="1"/>
</dbReference>
<dbReference type="Pfam" id="PF13401">
    <property type="entry name" value="AAA_22"/>
    <property type="match status" value="1"/>
</dbReference>
<protein>
    <submittedName>
        <fullName evidence="2">AAA family ATPase</fullName>
    </submittedName>
</protein>
<proteinExistence type="predicted"/>
<evidence type="ECO:0000313" key="3">
    <source>
        <dbReference type="Proteomes" id="UP000432464"/>
    </source>
</evidence>
<dbReference type="CDD" id="cd06170">
    <property type="entry name" value="LuxR_C_like"/>
    <property type="match status" value="1"/>
</dbReference>
<feature type="domain" description="HTH luxR-type" evidence="1">
    <location>
        <begin position="737"/>
        <end position="802"/>
    </location>
</feature>
<dbReference type="PANTHER" id="PTHR47691:SF3">
    <property type="entry name" value="HTH-TYPE TRANSCRIPTIONAL REGULATOR RV0890C-RELATED"/>
    <property type="match status" value="1"/>
</dbReference>
<dbReference type="InterPro" id="IPR011990">
    <property type="entry name" value="TPR-like_helical_dom_sf"/>
</dbReference>
<dbReference type="PROSITE" id="PS50043">
    <property type="entry name" value="HTH_LUXR_2"/>
    <property type="match status" value="1"/>
</dbReference>
<dbReference type="InterPro" id="IPR036388">
    <property type="entry name" value="WH-like_DNA-bd_sf"/>
</dbReference>
<gene>
    <name evidence="2" type="ORF">GLP40_07055</name>
</gene>
<dbReference type="Gene3D" id="3.40.50.300">
    <property type="entry name" value="P-loop containing nucleotide triphosphate hydrolases"/>
    <property type="match status" value="1"/>
</dbReference>
<evidence type="ECO:0000313" key="2">
    <source>
        <dbReference type="EMBL" id="MTE12535.1"/>
    </source>
</evidence>
<dbReference type="GO" id="GO:0003677">
    <property type="term" value="F:DNA binding"/>
    <property type="evidence" value="ECO:0007669"/>
    <property type="project" value="InterPro"/>
</dbReference>
<comment type="caution">
    <text evidence="2">The sequence shown here is derived from an EMBL/GenBank/DDBJ whole genome shotgun (WGS) entry which is preliminary data.</text>
</comment>
<dbReference type="InterPro" id="IPR058852">
    <property type="entry name" value="HTH_77"/>
</dbReference>